<feature type="domain" description="Non-reducing end beta-L-arabinofuranosidase-like GH127 middle" evidence="3">
    <location>
        <begin position="438"/>
        <end position="528"/>
    </location>
</feature>
<dbReference type="SUPFAM" id="SSF48208">
    <property type="entry name" value="Six-hairpin glycosidases"/>
    <property type="match status" value="1"/>
</dbReference>
<dbReference type="EMBL" id="WELI01000001">
    <property type="protein sequence ID" value="KAB7733027.1"/>
    <property type="molecule type" value="Genomic_DNA"/>
</dbReference>
<dbReference type="InterPro" id="IPR012878">
    <property type="entry name" value="Beta-AFase-like_GH127_cat"/>
</dbReference>
<feature type="signal peptide" evidence="1">
    <location>
        <begin position="1"/>
        <end position="21"/>
    </location>
</feature>
<dbReference type="RefSeq" id="WP_152122820.1">
    <property type="nucleotide sequence ID" value="NZ_WELI01000001.1"/>
</dbReference>
<keyword evidence="5" id="KW-1185">Reference proteome</keyword>
<evidence type="ECO:0000259" key="3">
    <source>
        <dbReference type="Pfam" id="PF20736"/>
    </source>
</evidence>
<dbReference type="InterPro" id="IPR049046">
    <property type="entry name" value="Beta-AFase-like_GH127_middle"/>
</dbReference>
<evidence type="ECO:0000256" key="1">
    <source>
        <dbReference type="SAM" id="SignalP"/>
    </source>
</evidence>
<dbReference type="GO" id="GO:0005975">
    <property type="term" value="P:carbohydrate metabolic process"/>
    <property type="evidence" value="ECO:0007669"/>
    <property type="project" value="InterPro"/>
</dbReference>
<dbReference type="PANTHER" id="PTHR31151:SF0">
    <property type="entry name" value="PROLINE-TRNA LIGASE (DUF1680)"/>
    <property type="match status" value="1"/>
</dbReference>
<gene>
    <name evidence="4" type="ORF">F5984_03550</name>
</gene>
<dbReference type="InterPro" id="IPR008928">
    <property type="entry name" value="6-hairpin_glycosidase_sf"/>
</dbReference>
<evidence type="ECO:0008006" key="6">
    <source>
        <dbReference type="Google" id="ProtNLM"/>
    </source>
</evidence>
<keyword evidence="1" id="KW-0732">Signal</keyword>
<dbReference type="AlphaFoldDB" id="A0A7J5U620"/>
<dbReference type="Pfam" id="PF07944">
    <property type="entry name" value="Beta-AFase-like_GH127_cat"/>
    <property type="match status" value="1"/>
</dbReference>
<accession>A0A7J5U620</accession>
<dbReference type="PANTHER" id="PTHR31151">
    <property type="entry name" value="PROLINE-TRNA LIGASE (DUF1680)"/>
    <property type="match status" value="1"/>
</dbReference>
<evidence type="ECO:0000259" key="2">
    <source>
        <dbReference type="Pfam" id="PF07944"/>
    </source>
</evidence>
<dbReference type="Proteomes" id="UP000488299">
    <property type="component" value="Unassembled WGS sequence"/>
</dbReference>
<feature type="chain" id="PRO_5029657801" description="Glycoside hydrolase family 127 protein" evidence="1">
    <location>
        <begin position="22"/>
        <end position="676"/>
    </location>
</feature>
<sequence>MRFRPLQTLSLSVLVSIAALAQTTPVANRAPLAPTPYTELPLGSIRPTGWLLTQLETMNQGSTGHLDEYYPKIKNDNGWLGGKGDGWEETPYWLDGAVPLAYLLDDPTLKAKVLKYINWTLDNQRPSGYFGPTTKYERETGKPVVSGEQGDDWWPKMIMLKVLQQYYSATADPRVIPFMTRYFRYQHEHLAKNPLVKWTEWAQARGGDNLMLVYWLYNRTGDKFLLDLGEQLRTQTTPWTRYFGERNWVMQAAAQQNGQQWMDRHAVNVGMGLKLPVIEYHGKRDTKQLEAFKTGWSDLMLLHGLPHGMFSGDEDLHGNDPVQGVELCAIVEAMFSLEQAIAIAGDVTYMDALERMTYNALPTQTTDDYNSRQYYQTANQVEVARGVYNFSLPFTRGMNHVFGPYAGYTCCTANMHQGWTKFAAHLWYGTNGGLAAVEYAPSVLKTNVAGTLVTITQETAYPFGETVAFTMDMAKPAAFPLEFRVPGWCSEGTLTLNGQPLSTGKGGAMLRVQRSWKPGDRLMLTLPMRVTTSNWAKNSRAVERGPLVYALKIPADWTQKELKEEGIYYEIKPKPDARWNVGLSLNVVKDPVANTTVTVRNAAPTGFVWNEANAPVEIRAKGREIPGWKLVNGVAHQPISTREGFYRGEVNPQEEEITLIPYGCTKLRVVAFPVVR</sequence>
<evidence type="ECO:0000313" key="5">
    <source>
        <dbReference type="Proteomes" id="UP000488299"/>
    </source>
</evidence>
<evidence type="ECO:0000313" key="4">
    <source>
        <dbReference type="EMBL" id="KAB7733027.1"/>
    </source>
</evidence>
<reference evidence="4 5" key="1">
    <citation type="submission" date="2019-10" db="EMBL/GenBank/DDBJ databases">
        <title>Rudanella paleaurantiibacter sp. nov., isolated from sludge.</title>
        <authorList>
            <person name="Xu S.Q."/>
        </authorList>
    </citation>
    <scope>NUCLEOTIDE SEQUENCE [LARGE SCALE GENOMIC DNA]</scope>
    <source>
        <strain evidence="4 5">HX-22-17</strain>
    </source>
</reference>
<protein>
    <recommendedName>
        <fullName evidence="6">Glycoside hydrolase family 127 protein</fullName>
    </recommendedName>
</protein>
<proteinExistence type="predicted"/>
<feature type="domain" description="Non-reducing end beta-L-arabinofuranosidase-like GH127 catalytic" evidence="2">
    <location>
        <begin position="92"/>
        <end position="423"/>
    </location>
</feature>
<comment type="caution">
    <text evidence="4">The sequence shown here is derived from an EMBL/GenBank/DDBJ whole genome shotgun (WGS) entry which is preliminary data.</text>
</comment>
<name>A0A7J5U620_9BACT</name>
<organism evidence="4 5">
    <name type="scientific">Rudanella paleaurantiibacter</name>
    <dbReference type="NCBI Taxonomy" id="2614655"/>
    <lineage>
        <taxon>Bacteria</taxon>
        <taxon>Pseudomonadati</taxon>
        <taxon>Bacteroidota</taxon>
        <taxon>Cytophagia</taxon>
        <taxon>Cytophagales</taxon>
        <taxon>Cytophagaceae</taxon>
        <taxon>Rudanella</taxon>
    </lineage>
</organism>
<dbReference type="Pfam" id="PF20736">
    <property type="entry name" value="Glyco_hydro127M"/>
    <property type="match status" value="1"/>
</dbReference>